<reference evidence="1 2" key="1">
    <citation type="submission" date="2019-01" db="EMBL/GenBank/DDBJ databases">
        <authorList>
            <person name="Sayadi A."/>
        </authorList>
    </citation>
    <scope>NUCLEOTIDE SEQUENCE [LARGE SCALE GENOMIC DNA]</scope>
</reference>
<gene>
    <name evidence="1" type="ORF">CALMAC_LOCUS1585</name>
</gene>
<evidence type="ECO:0000313" key="1">
    <source>
        <dbReference type="EMBL" id="VEN35777.1"/>
    </source>
</evidence>
<sequence length="118" mass="13459">MELCRCEEYALAVANFEGHTIGSLKPFYERRGVPDGFRIKWVNNKANHDDMKLDKPVLLSTAPPEEDETLLCGSESQNGAIEQKTEPEPELEPKWIPFHNEISLRLCNENKAIKCPFT</sequence>
<accession>A0A653BJJ8</accession>
<dbReference type="OrthoDB" id="6758898at2759"/>
<evidence type="ECO:0000313" key="2">
    <source>
        <dbReference type="Proteomes" id="UP000410492"/>
    </source>
</evidence>
<keyword evidence="2" id="KW-1185">Reference proteome</keyword>
<name>A0A653BJJ8_CALMS</name>
<protein>
    <submittedName>
        <fullName evidence="1">Uncharacterized protein</fullName>
    </submittedName>
</protein>
<dbReference type="EMBL" id="CAACVG010001872">
    <property type="protein sequence ID" value="VEN35777.1"/>
    <property type="molecule type" value="Genomic_DNA"/>
</dbReference>
<dbReference type="Proteomes" id="UP000410492">
    <property type="component" value="Unassembled WGS sequence"/>
</dbReference>
<proteinExistence type="predicted"/>
<dbReference type="AlphaFoldDB" id="A0A653BJJ8"/>
<organism evidence="1 2">
    <name type="scientific">Callosobruchus maculatus</name>
    <name type="common">Southern cowpea weevil</name>
    <name type="synonym">Pulse bruchid</name>
    <dbReference type="NCBI Taxonomy" id="64391"/>
    <lineage>
        <taxon>Eukaryota</taxon>
        <taxon>Metazoa</taxon>
        <taxon>Ecdysozoa</taxon>
        <taxon>Arthropoda</taxon>
        <taxon>Hexapoda</taxon>
        <taxon>Insecta</taxon>
        <taxon>Pterygota</taxon>
        <taxon>Neoptera</taxon>
        <taxon>Endopterygota</taxon>
        <taxon>Coleoptera</taxon>
        <taxon>Polyphaga</taxon>
        <taxon>Cucujiformia</taxon>
        <taxon>Chrysomeloidea</taxon>
        <taxon>Chrysomelidae</taxon>
        <taxon>Bruchinae</taxon>
        <taxon>Bruchini</taxon>
        <taxon>Callosobruchus</taxon>
    </lineage>
</organism>